<dbReference type="InterPro" id="IPR013785">
    <property type="entry name" value="Aldolase_TIM"/>
</dbReference>
<dbReference type="PANTHER" id="PTHR21235:SF2">
    <property type="entry name" value="IMIDAZOLE GLYCEROL PHOSPHATE SYNTHASE HISHF"/>
    <property type="match status" value="1"/>
</dbReference>
<dbReference type="Proteomes" id="UP000011668">
    <property type="component" value="Unassembled WGS sequence"/>
</dbReference>
<evidence type="ECO:0000256" key="9">
    <source>
        <dbReference type="RuleBase" id="RU003657"/>
    </source>
</evidence>
<dbReference type="InterPro" id="IPR013226">
    <property type="entry name" value="Pal1"/>
</dbReference>
<evidence type="ECO:0000313" key="13">
    <source>
        <dbReference type="Proteomes" id="UP000011668"/>
    </source>
</evidence>
<reference evidence="12 13" key="1">
    <citation type="journal article" date="2013" name="Nat. Commun.">
        <title>The evolution and pathogenic mechanisms of the rice sheath blight pathogen.</title>
        <authorList>
            <person name="Zheng A."/>
            <person name="Lin R."/>
            <person name="Xu L."/>
            <person name="Qin P."/>
            <person name="Tang C."/>
            <person name="Ai P."/>
            <person name="Zhang D."/>
            <person name="Liu Y."/>
            <person name="Sun Z."/>
            <person name="Feng H."/>
            <person name="Wang Y."/>
            <person name="Chen Y."/>
            <person name="Liang X."/>
            <person name="Fu R."/>
            <person name="Li Q."/>
            <person name="Zhang J."/>
            <person name="Yu X."/>
            <person name="Xie Z."/>
            <person name="Ding L."/>
            <person name="Guan P."/>
            <person name="Tang J."/>
            <person name="Liang Y."/>
            <person name="Wang S."/>
            <person name="Deng Q."/>
            <person name="Li S."/>
            <person name="Zhu J."/>
            <person name="Wang L."/>
            <person name="Liu H."/>
            <person name="Li P."/>
        </authorList>
    </citation>
    <scope>NUCLEOTIDE SEQUENCE [LARGE SCALE GENOMIC DNA]</scope>
    <source>
        <strain evidence="13">AG-1 IA</strain>
    </source>
</reference>
<feature type="region of interest" description="Disordered" evidence="10">
    <location>
        <begin position="633"/>
        <end position="660"/>
    </location>
</feature>
<keyword evidence="6" id="KW-0456">Lyase</keyword>
<dbReference type="CDD" id="cd01748">
    <property type="entry name" value="GATase1_IGP_Synthase"/>
    <property type="match status" value="1"/>
</dbReference>
<dbReference type="Pfam" id="PF08316">
    <property type="entry name" value="Pal1"/>
    <property type="match status" value="1"/>
</dbReference>
<dbReference type="InterPro" id="IPR004651">
    <property type="entry name" value="HisF"/>
</dbReference>
<dbReference type="PROSITE" id="PS51273">
    <property type="entry name" value="GATASE_TYPE_1"/>
    <property type="match status" value="1"/>
</dbReference>
<keyword evidence="4" id="KW-0315">Glutamine amidotransferase</keyword>
<dbReference type="Gene3D" id="3.20.20.70">
    <property type="entry name" value="Aldolase class I"/>
    <property type="match status" value="1"/>
</dbReference>
<feature type="compositionally biased region" description="Low complexity" evidence="10">
    <location>
        <begin position="1092"/>
        <end position="1103"/>
    </location>
</feature>
<gene>
    <name evidence="12" type="ORF">AG1IA_04471</name>
</gene>
<dbReference type="Pfam" id="PF00977">
    <property type="entry name" value="His_biosynth"/>
    <property type="match status" value="1"/>
</dbReference>
<dbReference type="NCBIfam" id="TIGR01855">
    <property type="entry name" value="IMP_synth_hisH"/>
    <property type="match status" value="1"/>
</dbReference>
<evidence type="ECO:0000256" key="8">
    <source>
        <dbReference type="ARBA" id="ARBA00049534"/>
    </source>
</evidence>
<evidence type="ECO:0000259" key="11">
    <source>
        <dbReference type="Pfam" id="PF00117"/>
    </source>
</evidence>
<dbReference type="GO" id="GO:0000107">
    <property type="term" value="F:imidazoleglycerol-phosphate synthase activity"/>
    <property type="evidence" value="ECO:0007669"/>
    <property type="project" value="InterPro"/>
</dbReference>
<feature type="compositionally biased region" description="Basic and acidic residues" evidence="10">
    <location>
        <begin position="1207"/>
        <end position="1220"/>
    </location>
</feature>
<dbReference type="Pfam" id="PF00117">
    <property type="entry name" value="GATase"/>
    <property type="match status" value="1"/>
</dbReference>
<dbReference type="GO" id="GO:0016829">
    <property type="term" value="F:lyase activity"/>
    <property type="evidence" value="ECO:0007669"/>
    <property type="project" value="UniProtKB-KW"/>
</dbReference>
<dbReference type="InterPro" id="IPR050064">
    <property type="entry name" value="IGPS_HisA/HisF"/>
</dbReference>
<comment type="pathway">
    <text evidence="1">Amino-acid biosynthesis; L-histidine biosynthesis; L-histidine from 5-phospho-alpha-D-ribose 1-diphosphate: step 5/9.</text>
</comment>
<name>L8WXJ0_THACA</name>
<feature type="compositionally biased region" description="Polar residues" evidence="10">
    <location>
        <begin position="897"/>
        <end position="915"/>
    </location>
</feature>
<dbReference type="GO" id="GO:0004359">
    <property type="term" value="F:glutaminase activity"/>
    <property type="evidence" value="ECO:0007669"/>
    <property type="project" value="UniProtKB-EC"/>
</dbReference>
<dbReference type="PANTHER" id="PTHR21235">
    <property type="entry name" value="IMIDAZOLE GLYCEROL PHOSPHATE SYNTHASE SUBUNIT HISF/H IGP SYNTHASE SUBUNIT HISF/H"/>
    <property type="match status" value="1"/>
</dbReference>
<dbReference type="InterPro" id="IPR017926">
    <property type="entry name" value="GATASE"/>
</dbReference>
<feature type="region of interest" description="Disordered" evidence="10">
    <location>
        <begin position="256"/>
        <end position="278"/>
    </location>
</feature>
<feature type="compositionally biased region" description="Basic and acidic residues" evidence="10">
    <location>
        <begin position="916"/>
        <end position="929"/>
    </location>
</feature>
<keyword evidence="5 9" id="KW-0368">Histidine biosynthesis</keyword>
<evidence type="ECO:0000256" key="10">
    <source>
        <dbReference type="SAM" id="MobiDB-lite"/>
    </source>
</evidence>
<proteinExistence type="inferred from homology"/>
<comment type="catalytic activity">
    <reaction evidence="8">
        <text>L-glutamine + H2O = L-glutamate + NH4(+)</text>
        <dbReference type="Rhea" id="RHEA:15889"/>
        <dbReference type="ChEBI" id="CHEBI:15377"/>
        <dbReference type="ChEBI" id="CHEBI:28938"/>
        <dbReference type="ChEBI" id="CHEBI:29985"/>
        <dbReference type="ChEBI" id="CHEBI:58359"/>
        <dbReference type="EC" id="3.5.1.2"/>
    </reaction>
</comment>
<dbReference type="OrthoDB" id="10254903at2759"/>
<dbReference type="InterPro" id="IPR011060">
    <property type="entry name" value="RibuloseP-bd_barrel"/>
</dbReference>
<dbReference type="InterPro" id="IPR006062">
    <property type="entry name" value="His_biosynth"/>
</dbReference>
<dbReference type="SUPFAM" id="SSF51366">
    <property type="entry name" value="Ribulose-phoshate binding barrel"/>
    <property type="match status" value="1"/>
</dbReference>
<dbReference type="UniPathway" id="UPA00031">
    <property type="reaction ID" value="UER00010"/>
</dbReference>
<comment type="similarity">
    <text evidence="9">Belongs to the HisA/HisF family.</text>
</comment>
<dbReference type="InterPro" id="IPR010139">
    <property type="entry name" value="Imidazole-glycPsynth_HisH"/>
</dbReference>
<evidence type="ECO:0000256" key="2">
    <source>
        <dbReference type="ARBA" id="ARBA00022605"/>
    </source>
</evidence>
<dbReference type="CDD" id="cd04731">
    <property type="entry name" value="HisF"/>
    <property type="match status" value="1"/>
</dbReference>
<feature type="compositionally biased region" description="Low complexity" evidence="10">
    <location>
        <begin position="825"/>
        <end position="845"/>
    </location>
</feature>
<comment type="caution">
    <text evidence="12">The sequence shown here is derived from an EMBL/GenBank/DDBJ whole genome shotgun (WGS) entry which is preliminary data.</text>
</comment>
<evidence type="ECO:0000256" key="7">
    <source>
        <dbReference type="ARBA" id="ARBA00047838"/>
    </source>
</evidence>
<evidence type="ECO:0000256" key="3">
    <source>
        <dbReference type="ARBA" id="ARBA00022801"/>
    </source>
</evidence>
<keyword evidence="3" id="KW-0378">Hydrolase</keyword>
<feature type="compositionally biased region" description="Polar residues" evidence="10">
    <location>
        <begin position="1073"/>
        <end position="1091"/>
    </location>
</feature>
<dbReference type="STRING" id="983506.L8WXJ0"/>
<keyword evidence="2 9" id="KW-0028">Amino-acid biosynthesis</keyword>
<dbReference type="EMBL" id="AFRT01001046">
    <property type="protein sequence ID" value="ELU41498.1"/>
    <property type="molecule type" value="Genomic_DNA"/>
</dbReference>
<dbReference type="AlphaFoldDB" id="L8WXJ0"/>
<feature type="compositionally biased region" description="Low complexity" evidence="10">
    <location>
        <begin position="266"/>
        <end position="278"/>
    </location>
</feature>
<organism evidence="12 13">
    <name type="scientific">Thanatephorus cucumeris (strain AG1-IA)</name>
    <name type="common">Rice sheath blight fungus</name>
    <name type="synonym">Rhizoctonia solani</name>
    <dbReference type="NCBI Taxonomy" id="983506"/>
    <lineage>
        <taxon>Eukaryota</taxon>
        <taxon>Fungi</taxon>
        <taxon>Dikarya</taxon>
        <taxon>Basidiomycota</taxon>
        <taxon>Agaricomycotina</taxon>
        <taxon>Agaricomycetes</taxon>
        <taxon>Cantharellales</taxon>
        <taxon>Ceratobasidiaceae</taxon>
        <taxon>Rhizoctonia</taxon>
        <taxon>Rhizoctonia solani AG-1</taxon>
    </lineage>
</organism>
<protein>
    <submittedName>
        <fullName evidence="12">Imidazoleglycerol phosphate synthase</fullName>
    </submittedName>
</protein>
<accession>L8WXJ0</accession>
<feature type="compositionally biased region" description="Basic residues" evidence="10">
    <location>
        <begin position="930"/>
        <end position="940"/>
    </location>
</feature>
<evidence type="ECO:0000256" key="1">
    <source>
        <dbReference type="ARBA" id="ARBA00005091"/>
    </source>
</evidence>
<keyword evidence="13" id="KW-1185">Reference proteome</keyword>
<evidence type="ECO:0000256" key="6">
    <source>
        <dbReference type="ARBA" id="ARBA00023239"/>
    </source>
</evidence>
<feature type="region of interest" description="Disordered" evidence="10">
    <location>
        <begin position="775"/>
        <end position="945"/>
    </location>
</feature>
<feature type="compositionally biased region" description="Polar residues" evidence="10">
    <location>
        <begin position="855"/>
        <end position="869"/>
    </location>
</feature>
<dbReference type="HOGENOM" id="CLU_264853_0_0_1"/>
<comment type="catalytic activity">
    <reaction evidence="7">
        <text>5-[(5-phospho-1-deoxy-D-ribulos-1-ylimino)methylamino]-1-(5-phospho-beta-D-ribosyl)imidazole-4-carboxamide + L-glutamine = D-erythro-1-(imidazol-4-yl)glycerol 3-phosphate + 5-amino-1-(5-phospho-beta-D-ribosyl)imidazole-4-carboxamide + L-glutamate + H(+)</text>
        <dbReference type="Rhea" id="RHEA:24793"/>
        <dbReference type="ChEBI" id="CHEBI:15378"/>
        <dbReference type="ChEBI" id="CHEBI:29985"/>
        <dbReference type="ChEBI" id="CHEBI:58278"/>
        <dbReference type="ChEBI" id="CHEBI:58359"/>
        <dbReference type="ChEBI" id="CHEBI:58475"/>
        <dbReference type="ChEBI" id="CHEBI:58525"/>
        <dbReference type="EC" id="4.3.2.10"/>
    </reaction>
</comment>
<evidence type="ECO:0000313" key="12">
    <source>
        <dbReference type="EMBL" id="ELU41498.1"/>
    </source>
</evidence>
<dbReference type="SUPFAM" id="SSF52317">
    <property type="entry name" value="Class I glutamine amidotransferase-like"/>
    <property type="match status" value="1"/>
</dbReference>
<dbReference type="InterPro" id="IPR029062">
    <property type="entry name" value="Class_I_gatase-like"/>
</dbReference>
<feature type="compositionally biased region" description="Polar residues" evidence="10">
    <location>
        <begin position="785"/>
        <end position="797"/>
    </location>
</feature>
<dbReference type="Gene3D" id="3.40.50.880">
    <property type="match status" value="1"/>
</dbReference>
<feature type="compositionally biased region" description="Basic residues" evidence="10">
    <location>
        <begin position="1156"/>
        <end position="1169"/>
    </location>
</feature>
<evidence type="ECO:0000256" key="4">
    <source>
        <dbReference type="ARBA" id="ARBA00022962"/>
    </source>
</evidence>
<evidence type="ECO:0000256" key="5">
    <source>
        <dbReference type="ARBA" id="ARBA00023102"/>
    </source>
</evidence>
<feature type="region of interest" description="Disordered" evidence="10">
    <location>
        <begin position="1070"/>
        <end position="1227"/>
    </location>
</feature>
<sequence>MTGDLYLLDYGAGNVRSLANSLAKIGYEFEWIKSPEDFDKAKVSTHTGFSSRIPHPNLAPNLSRRRTYIASGKPYFGICIGMQVLFESSAENPDTKGLGIIPATIEEFGRDDKAVPHMGWNSAEPLVDDEAETGISKTSAYYFVHSFRAPYDPLNEWAHSTTQYGQELFLASVRKGNVFATQFHPEKSGEAGLSVLKAWLSAPLDATKAPTQRATRTLAPNDGFIRRVIACMDVRANDEGDLVVTKGDQYDVREKETGPKTEVVLSSGSSSRPSSPARAVRNLGKPVALAKAYYDAGADEICLLNITSFRSSPLVDQPMLAVVRAAAAETFVPLTIGGGIKDTVDPDGTPRTALEVAGAYFRAGADKVSIGSEAVVAVETMLARPGQTLLGTSPMETISHVYGRQAVVVSIDPRKVYVTDPADHADELVIGKTAISARPEEKDKMWWYQATTQGGRTNRPLSVVQLAKGAERLGAGEILLNSIDRDGTNIGYDLDLIKLVKNAVKIPVVASSGAGKPSDFVEVFEKTGVEAALAAGIFHRKEVQIPDVKTALREAQINSRYDGDTYRYYLRVDRGWLASDDRQHSPLTASRLLAVEMPGPDASEVPAVLPGGPKDLTHLCAWNASMMAEIDGQASRGQGPSGAVVGVRKPQHARIRGQDSCGRSSNECVREFLESAPKAAKTGAFWRVEASQAIRAWGVTDAPKGRGLTHTHLPWCICSGQDGYDEYGSPALTTPVDFEFCTSPAMPSAREGRHKRTRVVAPLDPVVADLFVILPVPPSGDPRYPTTTVRVTSQRPSTADRPTRSNTVSSRTGEHTRSHSHSRSHSTSTRTQPPSQPTRTTQHSTGLKHSPSVARHTSTRSAAPHSTSRQPHKSHTMDNVVVKNGIPIEPTRVKPSRSMTSAPSGQPVQPPSRSLSTDRLDRQAGEKTRKTSPRPPAKKSNHVDVIDKLDYSGIGAASASFHHDGPFDACAPSRNKNKTKAPMYAFDDVPLQQAEDMGNKNLSPRAQATIMAMRQTPGSSPYAVALNTDVANSYGQPPSPTYASKKKSSPKKSALAEAWGIAEPEPFEEFSAGRQSGYEQGSPMNGSRASINNTGTRTGMTTNAYPEYPDARPQPLRRPSKAMPPPQPIQLYPEFPEGDDPVAMSTAPSAYGRPGAPKRSRSLMQRFRKMRDNPNAPPPAAYEEEPPMPPPPSDIRLLSQQRAPPVPERDPYSVGARDKSLPAPPPVANAEYFEKTHAPVSPAGINRKGSLMRKVKGVMSR</sequence>
<feature type="domain" description="Glutamine amidotransferase" evidence="11">
    <location>
        <begin position="7"/>
        <end position="191"/>
    </location>
</feature>
<dbReference type="GO" id="GO:0000105">
    <property type="term" value="P:L-histidine biosynthetic process"/>
    <property type="evidence" value="ECO:0007669"/>
    <property type="project" value="UniProtKB-UniPathway"/>
</dbReference>